<dbReference type="SUPFAM" id="SSF50729">
    <property type="entry name" value="PH domain-like"/>
    <property type="match status" value="1"/>
</dbReference>
<dbReference type="Pfam" id="PF00169">
    <property type="entry name" value="PH"/>
    <property type="match status" value="1"/>
</dbReference>
<accession>A0A1X7SF30</accession>
<sequence length="107" mass="12355">MEWKTYFFKVTGSTYLHYFRQNEAMALDAKPKDQIFIKRISSVEIPPEAPKNGNFVFEVHHSAGGSSPWILSADSEQEYIVFSFMKELANCFVCKKFKPSFFAQICP</sequence>
<dbReference type="PROSITE" id="PS50003">
    <property type="entry name" value="PH_DOMAIN"/>
    <property type="match status" value="1"/>
</dbReference>
<dbReference type="Gene3D" id="2.30.29.30">
    <property type="entry name" value="Pleckstrin-homology domain (PH domain)/Phosphotyrosine-binding domain (PTB)"/>
    <property type="match status" value="1"/>
</dbReference>
<dbReference type="EnsemblMetazoa" id="Aqu2.1.00678_001">
    <property type="protein sequence ID" value="Aqu2.1.00678_001"/>
    <property type="gene ID" value="Aqu2.1.00678"/>
</dbReference>
<name>A0A1X7SF30_AMPQE</name>
<dbReference type="InterPro" id="IPR001849">
    <property type="entry name" value="PH_domain"/>
</dbReference>
<evidence type="ECO:0000259" key="1">
    <source>
        <dbReference type="PROSITE" id="PS50003"/>
    </source>
</evidence>
<protein>
    <recommendedName>
        <fullName evidence="1">PH domain-containing protein</fullName>
    </recommendedName>
</protein>
<dbReference type="InParanoid" id="A0A1X7SF30"/>
<reference evidence="2" key="1">
    <citation type="submission" date="2017-05" db="UniProtKB">
        <authorList>
            <consortium name="EnsemblMetazoa"/>
        </authorList>
    </citation>
    <scope>IDENTIFICATION</scope>
</reference>
<dbReference type="AlphaFoldDB" id="A0A1X7SF30"/>
<proteinExistence type="predicted"/>
<dbReference type="OrthoDB" id="3256376at2759"/>
<evidence type="ECO:0000313" key="2">
    <source>
        <dbReference type="EnsemblMetazoa" id="Aqu2.1.00678_001"/>
    </source>
</evidence>
<organism evidence="2">
    <name type="scientific">Amphimedon queenslandica</name>
    <name type="common">Sponge</name>
    <dbReference type="NCBI Taxonomy" id="400682"/>
    <lineage>
        <taxon>Eukaryota</taxon>
        <taxon>Metazoa</taxon>
        <taxon>Porifera</taxon>
        <taxon>Demospongiae</taxon>
        <taxon>Heteroscleromorpha</taxon>
        <taxon>Haplosclerida</taxon>
        <taxon>Niphatidae</taxon>
        <taxon>Amphimedon</taxon>
    </lineage>
</organism>
<feature type="domain" description="PH" evidence="1">
    <location>
        <begin position="1"/>
        <end position="93"/>
    </location>
</feature>
<dbReference type="InterPro" id="IPR011993">
    <property type="entry name" value="PH-like_dom_sf"/>
</dbReference>